<keyword evidence="3" id="KW-1185">Reference proteome</keyword>
<evidence type="ECO:0000256" key="1">
    <source>
        <dbReference type="SAM" id="MobiDB-lite"/>
    </source>
</evidence>
<organism evidence="2 3">
    <name type="scientific">Leifsonia xyli subsp. cynodontis DSM 46306</name>
    <dbReference type="NCBI Taxonomy" id="1389489"/>
    <lineage>
        <taxon>Bacteria</taxon>
        <taxon>Bacillati</taxon>
        <taxon>Actinomycetota</taxon>
        <taxon>Actinomycetes</taxon>
        <taxon>Micrococcales</taxon>
        <taxon>Microbacteriaceae</taxon>
        <taxon>Leifsonia</taxon>
    </lineage>
</organism>
<feature type="compositionally biased region" description="Low complexity" evidence="1">
    <location>
        <begin position="31"/>
        <end position="40"/>
    </location>
</feature>
<feature type="compositionally biased region" description="Low complexity" evidence="1">
    <location>
        <begin position="48"/>
        <end position="65"/>
    </location>
</feature>
<dbReference type="Proteomes" id="UP000016743">
    <property type="component" value="Chromosome"/>
</dbReference>
<accession>U3PA45</accession>
<feature type="region of interest" description="Disordered" evidence="1">
    <location>
        <begin position="31"/>
        <end position="105"/>
    </location>
</feature>
<dbReference type="EMBL" id="CP006734">
    <property type="protein sequence ID" value="AGW40328.1"/>
    <property type="molecule type" value="Genomic_DNA"/>
</dbReference>
<dbReference type="HOGENOM" id="CLU_2233159_0_0_11"/>
<evidence type="ECO:0000313" key="3">
    <source>
        <dbReference type="Proteomes" id="UP000016743"/>
    </source>
</evidence>
<evidence type="ECO:0000313" key="2">
    <source>
        <dbReference type="EMBL" id="AGW40328.1"/>
    </source>
</evidence>
<dbReference type="KEGG" id="lxy:O159_00530"/>
<gene>
    <name evidence="2" type="ORF">O159_00530</name>
</gene>
<proteinExistence type="predicted"/>
<reference evidence="2 3" key="1">
    <citation type="journal article" date="2013" name="Genome Announc.">
        <title>Complete Genome Sequence of Leifsonia xyli subsp. cynodontis Strain DSM46306, a Gram-Positive Bacterial Pathogen of Grasses.</title>
        <authorList>
            <person name="Monteiro-Vitorello C.B."/>
            <person name="Zerillo M.M."/>
            <person name="Van Sluys M.A."/>
            <person name="Camargo L.E."/>
            <person name="Kitajima J.P."/>
        </authorList>
    </citation>
    <scope>NUCLEOTIDE SEQUENCE [LARGE SCALE GENOMIC DNA]</scope>
    <source>
        <strain evidence="2 3">DSM 46306</strain>
    </source>
</reference>
<sequence>MRIVSRTGHSHAESMWACPTANTLWAVAAAGEASTPASAARPRDAVLATANGSTASTASSSAANRAARRGEVSGRTAASSRAVEKSCTSSHTSRSRCTTSTRRSV</sequence>
<dbReference type="AlphaFoldDB" id="U3PA45"/>
<name>U3PA45_LEIXC</name>
<protein>
    <submittedName>
        <fullName evidence="2">Uncharacterized protein</fullName>
    </submittedName>
</protein>
<feature type="compositionally biased region" description="Low complexity" evidence="1">
    <location>
        <begin position="86"/>
        <end position="105"/>
    </location>
</feature>